<feature type="non-terminal residue" evidence="2">
    <location>
        <position position="1"/>
    </location>
</feature>
<evidence type="ECO:0000313" key="2">
    <source>
        <dbReference type="EMBL" id="HHF08344.1"/>
    </source>
</evidence>
<feature type="domain" description="Dihydroorotate dehydrogenase electron transfer subunit iron-sulphur cluster binding" evidence="1">
    <location>
        <begin position="1"/>
        <end position="30"/>
    </location>
</feature>
<gene>
    <name evidence="2" type="ORF">ENL26_01040</name>
</gene>
<name>A0A7C5DUW3_9BACT</name>
<sequence>MCEGCAVKLKSGEIKFVCKDGPLFDGKEVDWQWLT</sequence>
<dbReference type="InterPro" id="IPR019480">
    <property type="entry name" value="Dihydroorotate_DH_Fe-S-bd"/>
</dbReference>
<organism evidence="2">
    <name type="scientific">Kosmotoga arenicorallina</name>
    <dbReference type="NCBI Taxonomy" id="688066"/>
    <lineage>
        <taxon>Bacteria</taxon>
        <taxon>Thermotogati</taxon>
        <taxon>Thermotogota</taxon>
        <taxon>Thermotogae</taxon>
        <taxon>Kosmotogales</taxon>
        <taxon>Kosmotogaceae</taxon>
        <taxon>Kosmotoga</taxon>
    </lineage>
</organism>
<accession>A0A7C5DUW3</accession>
<dbReference type="AlphaFoldDB" id="A0A7C5DUW3"/>
<reference evidence="2" key="1">
    <citation type="journal article" date="2020" name="mSystems">
        <title>Genome- and Community-Level Interaction Insights into Carbon Utilization and Element Cycling Functions of Hydrothermarchaeota in Hydrothermal Sediment.</title>
        <authorList>
            <person name="Zhou Z."/>
            <person name="Liu Y."/>
            <person name="Xu W."/>
            <person name="Pan J."/>
            <person name="Luo Z.H."/>
            <person name="Li M."/>
        </authorList>
    </citation>
    <scope>NUCLEOTIDE SEQUENCE [LARGE SCALE GENOMIC DNA]</scope>
    <source>
        <strain evidence="2">HyVt-80</strain>
    </source>
</reference>
<comment type="caution">
    <text evidence="2">The sequence shown here is derived from an EMBL/GenBank/DDBJ whole genome shotgun (WGS) entry which is preliminary data.</text>
</comment>
<dbReference type="InterPro" id="IPR037117">
    <property type="entry name" value="Dihydroorotate_DH_ele_sf"/>
</dbReference>
<evidence type="ECO:0000259" key="1">
    <source>
        <dbReference type="Pfam" id="PF10418"/>
    </source>
</evidence>
<protein>
    <submittedName>
        <fullName evidence="2">Dihydroorotate dehydrogenase</fullName>
    </submittedName>
</protein>
<dbReference type="EMBL" id="DRTH01000058">
    <property type="protein sequence ID" value="HHF08344.1"/>
    <property type="molecule type" value="Genomic_DNA"/>
</dbReference>
<dbReference type="Gene3D" id="2.10.240.10">
    <property type="entry name" value="Dihydroorotate dehydrogenase, electron transfer subunit"/>
    <property type="match status" value="1"/>
</dbReference>
<proteinExistence type="predicted"/>
<dbReference type="Pfam" id="PF10418">
    <property type="entry name" value="DHODB_Fe-S_bind"/>
    <property type="match status" value="1"/>
</dbReference>
<dbReference type="Proteomes" id="UP000886129">
    <property type="component" value="Unassembled WGS sequence"/>
</dbReference>